<dbReference type="EMBL" id="DVGK01000008">
    <property type="protein sequence ID" value="HIR12396.1"/>
    <property type="molecule type" value="Genomic_DNA"/>
</dbReference>
<comment type="similarity">
    <text evidence="1">Belongs to the CapA family.</text>
</comment>
<dbReference type="Proteomes" id="UP000886757">
    <property type="component" value="Unassembled WGS sequence"/>
</dbReference>
<evidence type="ECO:0000259" key="2">
    <source>
        <dbReference type="SMART" id="SM00854"/>
    </source>
</evidence>
<dbReference type="AlphaFoldDB" id="A0A9D1AA64"/>
<proteinExistence type="inferred from homology"/>
<dbReference type="CDD" id="cd07381">
    <property type="entry name" value="MPP_CapA"/>
    <property type="match status" value="1"/>
</dbReference>
<evidence type="ECO:0000313" key="4">
    <source>
        <dbReference type="Proteomes" id="UP000886757"/>
    </source>
</evidence>
<dbReference type="SUPFAM" id="SSF56300">
    <property type="entry name" value="Metallo-dependent phosphatases"/>
    <property type="match status" value="1"/>
</dbReference>
<organism evidence="3 4">
    <name type="scientific">Candidatus Choladousia intestinavium</name>
    <dbReference type="NCBI Taxonomy" id="2840727"/>
    <lineage>
        <taxon>Bacteria</taxon>
        <taxon>Bacillati</taxon>
        <taxon>Bacillota</taxon>
        <taxon>Clostridia</taxon>
        <taxon>Lachnospirales</taxon>
        <taxon>Lachnospiraceae</taxon>
        <taxon>Lachnospiraceae incertae sedis</taxon>
        <taxon>Candidatus Choladousia</taxon>
    </lineage>
</organism>
<dbReference type="InterPro" id="IPR052169">
    <property type="entry name" value="CW_Biosynth-Accessory"/>
</dbReference>
<comment type="caution">
    <text evidence="3">The sequence shown here is derived from an EMBL/GenBank/DDBJ whole genome shotgun (WGS) entry which is preliminary data.</text>
</comment>
<sequence length="354" mass="38169">MNPELLEVSENGKVTALAAGTGAVRVQADGVESAVCTVDVQEERTVTITALGDCTLGTDENFNTSTSFNAFDTVNGHSYFFQNVRDILENDDATFANLEGTLTTETARESKEYAFKGDPSYTEILTDGSIEVVTLANNHSSDYGAQSLTDTETYLSEAGIDYCTGDTIAIQELNGVRTAFIGIYVLADGMGREEQVRQTIFQAQEQGAQLIVVAFHWGSEKETAPDETQQSLAHIAVDCGADLVVGHHPHVLQGIEKYNGKYIVYSLGNFCFGGNSAPSDMDTIIFRQTFTIDEGEVQSDDQVEIIPCSISSVSGYNNYQPTPASGSEADRIMTKLNEYCAAFGTSFEASDGLS</sequence>
<dbReference type="SMART" id="SM00854">
    <property type="entry name" value="PGA_cap"/>
    <property type="match status" value="1"/>
</dbReference>
<gene>
    <name evidence="3" type="ORF">IAB31_00555</name>
</gene>
<dbReference type="Gene3D" id="3.60.21.10">
    <property type="match status" value="1"/>
</dbReference>
<protein>
    <submittedName>
        <fullName evidence="3">CapA family protein</fullName>
    </submittedName>
</protein>
<dbReference type="Pfam" id="PF09587">
    <property type="entry name" value="PGA_cap"/>
    <property type="match status" value="1"/>
</dbReference>
<reference evidence="3" key="1">
    <citation type="submission" date="2020-10" db="EMBL/GenBank/DDBJ databases">
        <authorList>
            <person name="Gilroy R."/>
        </authorList>
    </citation>
    <scope>NUCLEOTIDE SEQUENCE</scope>
    <source>
        <strain evidence="3">ChiSjej4B22-8148</strain>
    </source>
</reference>
<accession>A0A9D1AA64</accession>
<dbReference type="InterPro" id="IPR019079">
    <property type="entry name" value="Capsule_synth_CapA"/>
</dbReference>
<reference evidence="3" key="2">
    <citation type="journal article" date="2021" name="PeerJ">
        <title>Extensive microbial diversity within the chicken gut microbiome revealed by metagenomics and culture.</title>
        <authorList>
            <person name="Gilroy R."/>
            <person name="Ravi A."/>
            <person name="Getino M."/>
            <person name="Pursley I."/>
            <person name="Horton D.L."/>
            <person name="Alikhan N.F."/>
            <person name="Baker D."/>
            <person name="Gharbi K."/>
            <person name="Hall N."/>
            <person name="Watson M."/>
            <person name="Adriaenssens E.M."/>
            <person name="Foster-Nyarko E."/>
            <person name="Jarju S."/>
            <person name="Secka A."/>
            <person name="Antonio M."/>
            <person name="Oren A."/>
            <person name="Chaudhuri R.R."/>
            <person name="La Ragione R."/>
            <person name="Hildebrand F."/>
            <person name="Pallen M.J."/>
        </authorList>
    </citation>
    <scope>NUCLEOTIDE SEQUENCE</scope>
    <source>
        <strain evidence="3">ChiSjej4B22-8148</strain>
    </source>
</reference>
<dbReference type="PANTHER" id="PTHR33393:SF11">
    <property type="entry name" value="POLYGLUTAMINE SYNTHESIS ACCESSORY PROTEIN RV0574C-RELATED"/>
    <property type="match status" value="1"/>
</dbReference>
<feature type="domain" description="Capsule synthesis protein CapA" evidence="2">
    <location>
        <begin position="47"/>
        <end position="274"/>
    </location>
</feature>
<evidence type="ECO:0000256" key="1">
    <source>
        <dbReference type="ARBA" id="ARBA00005662"/>
    </source>
</evidence>
<dbReference type="PANTHER" id="PTHR33393">
    <property type="entry name" value="POLYGLUTAMINE SYNTHESIS ACCESSORY PROTEIN RV0574C-RELATED"/>
    <property type="match status" value="1"/>
</dbReference>
<evidence type="ECO:0000313" key="3">
    <source>
        <dbReference type="EMBL" id="HIR12396.1"/>
    </source>
</evidence>
<dbReference type="InterPro" id="IPR029052">
    <property type="entry name" value="Metallo-depent_PP-like"/>
</dbReference>
<name>A0A9D1AA64_9FIRM</name>